<keyword evidence="4" id="KW-0238">DNA-binding</keyword>
<dbReference type="GO" id="GO:0003700">
    <property type="term" value="F:DNA-binding transcription factor activity"/>
    <property type="evidence" value="ECO:0007669"/>
    <property type="project" value="InterPro"/>
</dbReference>
<dbReference type="InterPro" id="IPR001471">
    <property type="entry name" value="AP2/ERF_dom"/>
</dbReference>
<evidence type="ECO:0000256" key="7">
    <source>
        <dbReference type="ARBA" id="ARBA00023242"/>
    </source>
</evidence>
<evidence type="ECO:0000313" key="12">
    <source>
        <dbReference type="Proteomes" id="UP000737018"/>
    </source>
</evidence>
<dbReference type="SUPFAM" id="SSF54171">
    <property type="entry name" value="DNA-binding domain"/>
    <property type="match status" value="1"/>
</dbReference>
<evidence type="ECO:0000256" key="4">
    <source>
        <dbReference type="ARBA" id="ARBA00023125"/>
    </source>
</evidence>
<keyword evidence="3" id="KW-0346">Stress response</keyword>
<dbReference type="OrthoDB" id="550883at2759"/>
<evidence type="ECO:0000256" key="3">
    <source>
        <dbReference type="ARBA" id="ARBA00023016"/>
    </source>
</evidence>
<evidence type="ECO:0000256" key="1">
    <source>
        <dbReference type="ARBA" id="ARBA00004123"/>
    </source>
</evidence>
<protein>
    <recommendedName>
        <fullName evidence="10">AP2/ERF domain-containing protein</fullName>
    </recommendedName>
</protein>
<comment type="caution">
    <text evidence="11">The sequence shown here is derived from an EMBL/GenBank/DDBJ whole genome shotgun (WGS) entry which is preliminary data.</text>
</comment>
<dbReference type="CDD" id="cd00018">
    <property type="entry name" value="AP2"/>
    <property type="match status" value="1"/>
</dbReference>
<accession>A0A8J4VA88</accession>
<dbReference type="GO" id="GO:0000976">
    <property type="term" value="F:transcription cis-regulatory region binding"/>
    <property type="evidence" value="ECO:0007669"/>
    <property type="project" value="TreeGrafter"/>
</dbReference>
<evidence type="ECO:0000256" key="9">
    <source>
        <dbReference type="SAM" id="MobiDB-lite"/>
    </source>
</evidence>
<evidence type="ECO:0000259" key="10">
    <source>
        <dbReference type="PROSITE" id="PS51032"/>
    </source>
</evidence>
<evidence type="ECO:0000256" key="5">
    <source>
        <dbReference type="ARBA" id="ARBA00023159"/>
    </source>
</evidence>
<dbReference type="GO" id="GO:0005634">
    <property type="term" value="C:nucleus"/>
    <property type="evidence" value="ECO:0007669"/>
    <property type="project" value="UniProtKB-SubCell"/>
</dbReference>
<dbReference type="Proteomes" id="UP000737018">
    <property type="component" value="Unassembled WGS sequence"/>
</dbReference>
<reference evidence="11" key="1">
    <citation type="submission" date="2020-03" db="EMBL/GenBank/DDBJ databases">
        <title>Castanea mollissima Vanexum genome sequencing.</title>
        <authorList>
            <person name="Staton M."/>
        </authorList>
    </citation>
    <scope>NUCLEOTIDE SEQUENCE</scope>
    <source>
        <tissue evidence="11">Leaf</tissue>
    </source>
</reference>
<dbReference type="PROSITE" id="PS51032">
    <property type="entry name" value="AP2_ERF"/>
    <property type="match status" value="1"/>
</dbReference>
<dbReference type="FunFam" id="3.30.730.10:FF:000001">
    <property type="entry name" value="Ethylene-responsive transcription factor 2"/>
    <property type="match status" value="1"/>
</dbReference>
<comment type="subcellular location">
    <subcellularLocation>
        <location evidence="1">Nucleus</location>
    </subcellularLocation>
</comment>
<dbReference type="AlphaFoldDB" id="A0A8J4VA88"/>
<feature type="domain" description="AP2/ERF" evidence="10">
    <location>
        <begin position="61"/>
        <end position="118"/>
    </location>
</feature>
<comment type="similarity">
    <text evidence="8">Belongs to the AP2/ERF transcription factor family. ERF subfamily.</text>
</comment>
<dbReference type="EMBL" id="JRKL02005476">
    <property type="protein sequence ID" value="KAF3950412.1"/>
    <property type="molecule type" value="Genomic_DNA"/>
</dbReference>
<gene>
    <name evidence="11" type="ORF">CMV_023831</name>
</gene>
<keyword evidence="2" id="KW-0805">Transcription regulation</keyword>
<feature type="compositionally biased region" description="Basic residues" evidence="9">
    <location>
        <begin position="36"/>
        <end position="49"/>
    </location>
</feature>
<dbReference type="GO" id="GO:0045893">
    <property type="term" value="P:positive regulation of DNA-templated transcription"/>
    <property type="evidence" value="ECO:0007669"/>
    <property type="project" value="TreeGrafter"/>
</dbReference>
<dbReference type="PANTHER" id="PTHR31241">
    <property type="entry name" value="DEHYDRATION-RESPONSIVE ELEMENT-BINDING PROTEIN 2C"/>
    <property type="match status" value="1"/>
</dbReference>
<dbReference type="Pfam" id="PF00847">
    <property type="entry name" value="AP2"/>
    <property type="match status" value="1"/>
</dbReference>
<evidence type="ECO:0000313" key="11">
    <source>
        <dbReference type="EMBL" id="KAF3950412.1"/>
    </source>
</evidence>
<dbReference type="InterPro" id="IPR016177">
    <property type="entry name" value="DNA-bd_dom_sf"/>
</dbReference>
<proteinExistence type="inferred from homology"/>
<keyword evidence="6" id="KW-0804">Transcription</keyword>
<feature type="region of interest" description="Disordered" evidence="9">
    <location>
        <begin position="31"/>
        <end position="52"/>
    </location>
</feature>
<dbReference type="InterPro" id="IPR036955">
    <property type="entry name" value="AP2/ERF_dom_sf"/>
</dbReference>
<dbReference type="PANTHER" id="PTHR31241:SF62">
    <property type="entry name" value="DEHYDRATION-RESPONSIVE ELEMENT-BINDING PROTEIN 2D"/>
    <property type="match status" value="1"/>
</dbReference>
<evidence type="ECO:0000256" key="8">
    <source>
        <dbReference type="ARBA" id="ARBA00024343"/>
    </source>
</evidence>
<dbReference type="SMART" id="SM00380">
    <property type="entry name" value="AP2"/>
    <property type="match status" value="1"/>
</dbReference>
<sequence>MDSCRKRKSSGDGVSVAQRLAKWKEYNAQLNESKPARKVPAKGSKKGCMKGKGGPENWQCNYRGVRQRIWGKWVAEIREPNRGKRLWLGTFDSAADAALAYDEAARAMYGVSARLNFPDSVNHRLLTESARDCCSISTLSGPCSMGTPAGSDSITTTNHSEVCFPNVKSDNVEGESGMNKLNSEFTEADDMPSSIVKTEVKDETLTAKEHNSSDMHDVNQELKNEATGVMNNCRDNEQDYLQDYSVDEMFDVEGLMALLDNNPFGNTDSVMGFDFDADQVGFPGRNQCENPSNVSYELQNPDAKLLGSLNHMEKAISGADYFLDFLKSDELDKNNGVNGYLDLGLPDFRF</sequence>
<evidence type="ECO:0000256" key="2">
    <source>
        <dbReference type="ARBA" id="ARBA00023015"/>
    </source>
</evidence>
<evidence type="ECO:0000256" key="6">
    <source>
        <dbReference type="ARBA" id="ARBA00023163"/>
    </source>
</evidence>
<keyword evidence="5" id="KW-0010">Activator</keyword>
<dbReference type="PRINTS" id="PR00367">
    <property type="entry name" value="ETHRSPELEMNT"/>
</dbReference>
<keyword evidence="12" id="KW-1185">Reference proteome</keyword>
<organism evidence="11 12">
    <name type="scientific">Castanea mollissima</name>
    <name type="common">Chinese chestnut</name>
    <dbReference type="NCBI Taxonomy" id="60419"/>
    <lineage>
        <taxon>Eukaryota</taxon>
        <taxon>Viridiplantae</taxon>
        <taxon>Streptophyta</taxon>
        <taxon>Embryophyta</taxon>
        <taxon>Tracheophyta</taxon>
        <taxon>Spermatophyta</taxon>
        <taxon>Magnoliopsida</taxon>
        <taxon>eudicotyledons</taxon>
        <taxon>Gunneridae</taxon>
        <taxon>Pentapetalae</taxon>
        <taxon>rosids</taxon>
        <taxon>fabids</taxon>
        <taxon>Fagales</taxon>
        <taxon>Fagaceae</taxon>
        <taxon>Castanea</taxon>
    </lineage>
</organism>
<dbReference type="GO" id="GO:0006950">
    <property type="term" value="P:response to stress"/>
    <property type="evidence" value="ECO:0007669"/>
    <property type="project" value="TreeGrafter"/>
</dbReference>
<name>A0A8J4VA88_9ROSI</name>
<dbReference type="Gene3D" id="3.30.730.10">
    <property type="entry name" value="AP2/ERF domain"/>
    <property type="match status" value="1"/>
</dbReference>
<keyword evidence="7" id="KW-0539">Nucleus</keyword>